<dbReference type="EMBL" id="FNAI01000006">
    <property type="protein sequence ID" value="SDE41363.1"/>
    <property type="molecule type" value="Genomic_DNA"/>
</dbReference>
<protein>
    <submittedName>
        <fullName evidence="1">Uncharacterized protein</fullName>
    </submittedName>
</protein>
<gene>
    <name evidence="1" type="ORF">SAMN05216464_10647</name>
</gene>
<proteinExistence type="predicted"/>
<dbReference type="AlphaFoldDB" id="A0A1G7CQ62"/>
<name>A0A1G7CQ62_9SPHI</name>
<accession>A0A1G7CQ62</accession>
<keyword evidence="2" id="KW-1185">Reference proteome</keyword>
<evidence type="ECO:0000313" key="1">
    <source>
        <dbReference type="EMBL" id="SDE41363.1"/>
    </source>
</evidence>
<reference evidence="1 2" key="1">
    <citation type="submission" date="2016-10" db="EMBL/GenBank/DDBJ databases">
        <authorList>
            <person name="de Groot N.N."/>
        </authorList>
    </citation>
    <scope>NUCLEOTIDE SEQUENCE [LARGE SCALE GENOMIC DNA]</scope>
    <source>
        <strain evidence="1 2">47C3B</strain>
    </source>
</reference>
<sequence length="29" mass="3638">MDKTTAFWEERRLMLKDIESDFEVYLKEN</sequence>
<dbReference type="Proteomes" id="UP000199072">
    <property type="component" value="Unassembled WGS sequence"/>
</dbReference>
<organism evidence="1 2">
    <name type="scientific">Mucilaginibacter pineti</name>
    <dbReference type="NCBI Taxonomy" id="1391627"/>
    <lineage>
        <taxon>Bacteria</taxon>
        <taxon>Pseudomonadati</taxon>
        <taxon>Bacteroidota</taxon>
        <taxon>Sphingobacteriia</taxon>
        <taxon>Sphingobacteriales</taxon>
        <taxon>Sphingobacteriaceae</taxon>
        <taxon>Mucilaginibacter</taxon>
    </lineage>
</organism>
<evidence type="ECO:0000313" key="2">
    <source>
        <dbReference type="Proteomes" id="UP000199072"/>
    </source>
</evidence>